<evidence type="ECO:0000256" key="1">
    <source>
        <dbReference type="SAM" id="Phobius"/>
    </source>
</evidence>
<evidence type="ECO:0000313" key="2">
    <source>
        <dbReference type="EMBL" id="GAA0588294.1"/>
    </source>
</evidence>
<comment type="caution">
    <text evidence="2">The sequence shown here is derived from an EMBL/GenBank/DDBJ whole genome shotgun (WGS) entry which is preliminary data.</text>
</comment>
<accession>A0ABN1FD33</accession>
<reference evidence="2 3" key="1">
    <citation type="journal article" date="2019" name="Int. J. Syst. Evol. Microbiol.">
        <title>The Global Catalogue of Microorganisms (GCM) 10K type strain sequencing project: providing services to taxonomists for standard genome sequencing and annotation.</title>
        <authorList>
            <consortium name="The Broad Institute Genomics Platform"/>
            <consortium name="The Broad Institute Genome Sequencing Center for Infectious Disease"/>
            <person name="Wu L."/>
            <person name="Ma J."/>
        </authorList>
    </citation>
    <scope>NUCLEOTIDE SEQUENCE [LARGE SCALE GENOMIC DNA]</scope>
    <source>
        <strain evidence="2 3">JCM 5067</strain>
    </source>
</reference>
<keyword evidence="1" id="KW-0472">Membrane</keyword>
<organism evidence="2 3">
    <name type="scientific">Streptomyces crystallinus</name>
    <dbReference type="NCBI Taxonomy" id="68191"/>
    <lineage>
        <taxon>Bacteria</taxon>
        <taxon>Bacillati</taxon>
        <taxon>Actinomycetota</taxon>
        <taxon>Actinomycetes</taxon>
        <taxon>Kitasatosporales</taxon>
        <taxon>Streptomycetaceae</taxon>
        <taxon>Streptomyces</taxon>
    </lineage>
</organism>
<dbReference type="EMBL" id="BAAACA010000009">
    <property type="protein sequence ID" value="GAA0588294.1"/>
    <property type="molecule type" value="Genomic_DNA"/>
</dbReference>
<protein>
    <submittedName>
        <fullName evidence="2">Uncharacterized protein</fullName>
    </submittedName>
</protein>
<gene>
    <name evidence="2" type="ORF">GCM10010394_16890</name>
</gene>
<keyword evidence="3" id="KW-1185">Reference proteome</keyword>
<dbReference type="Proteomes" id="UP001500668">
    <property type="component" value="Unassembled WGS sequence"/>
</dbReference>
<proteinExistence type="predicted"/>
<sequence>MLAFYSANAAISTRYGDGLRYVLRWYVPCLVLTPGMLLPAALLLPAWAAVGCAAALVFLLAKLSRWRTRGRVVAG</sequence>
<evidence type="ECO:0000313" key="3">
    <source>
        <dbReference type="Proteomes" id="UP001500668"/>
    </source>
</evidence>
<name>A0ABN1FD33_9ACTN</name>
<keyword evidence="1" id="KW-0812">Transmembrane</keyword>
<keyword evidence="1" id="KW-1133">Transmembrane helix</keyword>
<feature type="transmembrane region" description="Helical" evidence="1">
    <location>
        <begin position="40"/>
        <end position="61"/>
    </location>
</feature>